<proteinExistence type="predicted"/>
<dbReference type="Pfam" id="PF17921">
    <property type="entry name" value="Integrase_H2C2"/>
    <property type="match status" value="1"/>
</dbReference>
<keyword evidence="5" id="KW-0511">Multifunctional enzyme</keyword>
<keyword evidence="1" id="KW-0808">Transferase</keyword>
<keyword evidence="4" id="KW-0255">Endonuclease</keyword>
<evidence type="ECO:0000259" key="8">
    <source>
        <dbReference type="Pfam" id="PF17921"/>
    </source>
</evidence>
<comment type="caution">
    <text evidence="9">The sequence shown here is derived from an EMBL/GenBank/DDBJ whole genome shotgun (WGS) entry which is preliminary data.</text>
</comment>
<keyword evidence="3" id="KW-0540">Nuclease</keyword>
<organism evidence="9 10">
    <name type="scientific">Solanum tuberosum</name>
    <name type="common">Potato</name>
    <dbReference type="NCBI Taxonomy" id="4113"/>
    <lineage>
        <taxon>Eukaryota</taxon>
        <taxon>Viridiplantae</taxon>
        <taxon>Streptophyta</taxon>
        <taxon>Embryophyta</taxon>
        <taxon>Tracheophyta</taxon>
        <taxon>Spermatophyta</taxon>
        <taxon>Magnoliopsida</taxon>
        <taxon>eudicotyledons</taxon>
        <taxon>Gunneridae</taxon>
        <taxon>Pentapetalae</taxon>
        <taxon>asterids</taxon>
        <taxon>lamiids</taxon>
        <taxon>Solanales</taxon>
        <taxon>Solanaceae</taxon>
        <taxon>Solanoideae</taxon>
        <taxon>Solaneae</taxon>
        <taxon>Solanum</taxon>
    </lineage>
</organism>
<evidence type="ECO:0000256" key="1">
    <source>
        <dbReference type="ARBA" id="ARBA00022679"/>
    </source>
</evidence>
<evidence type="ECO:0000259" key="6">
    <source>
        <dbReference type="Pfam" id="PF00078"/>
    </source>
</evidence>
<dbReference type="PANTHER" id="PTHR37984">
    <property type="entry name" value="PROTEIN CBG26694"/>
    <property type="match status" value="1"/>
</dbReference>
<feature type="domain" description="Reverse transcriptase/retrotransposon-derived protein RNase H-like" evidence="7">
    <location>
        <begin position="331"/>
        <end position="390"/>
    </location>
</feature>
<dbReference type="CDD" id="cd00303">
    <property type="entry name" value="retropepsin_like"/>
    <property type="match status" value="1"/>
</dbReference>
<dbReference type="InterPro" id="IPR043128">
    <property type="entry name" value="Rev_trsase/Diguanyl_cyclase"/>
</dbReference>
<dbReference type="Gene3D" id="1.10.340.70">
    <property type="match status" value="1"/>
</dbReference>
<dbReference type="PANTHER" id="PTHR37984:SF5">
    <property type="entry name" value="PROTEIN NYNRIN-LIKE"/>
    <property type="match status" value="1"/>
</dbReference>
<dbReference type="SUPFAM" id="SSF56672">
    <property type="entry name" value="DNA/RNA polymerases"/>
    <property type="match status" value="1"/>
</dbReference>
<dbReference type="InterPro" id="IPR041577">
    <property type="entry name" value="RT_RNaseH_2"/>
</dbReference>
<evidence type="ECO:0000256" key="3">
    <source>
        <dbReference type="ARBA" id="ARBA00022722"/>
    </source>
</evidence>
<evidence type="ECO:0000256" key="5">
    <source>
        <dbReference type="ARBA" id="ARBA00023268"/>
    </source>
</evidence>
<dbReference type="InterPro" id="IPR050951">
    <property type="entry name" value="Retrovirus_Pol_polyprotein"/>
</dbReference>
<dbReference type="InterPro" id="IPR036397">
    <property type="entry name" value="RNaseH_sf"/>
</dbReference>
<protein>
    <submittedName>
        <fullName evidence="9">Uncharacterized protein</fullName>
    </submittedName>
</protein>
<dbReference type="InterPro" id="IPR043502">
    <property type="entry name" value="DNA/RNA_pol_sf"/>
</dbReference>
<evidence type="ECO:0000256" key="4">
    <source>
        <dbReference type="ARBA" id="ARBA00022759"/>
    </source>
</evidence>
<dbReference type="InterPro" id="IPR021109">
    <property type="entry name" value="Peptidase_aspartic_dom_sf"/>
</dbReference>
<reference evidence="9 10" key="1">
    <citation type="journal article" date="2021" name="bioRxiv">
        <title>Chromosome-scale and haplotype-resolved genome assembly of a tetraploid potato cultivar.</title>
        <authorList>
            <person name="Sun H."/>
            <person name="Jiao W.-B."/>
            <person name="Krause K."/>
            <person name="Campoy J.A."/>
            <person name="Goel M."/>
            <person name="Folz-Donahue K."/>
            <person name="Kukat C."/>
            <person name="Huettel B."/>
            <person name="Schneeberger K."/>
        </authorList>
    </citation>
    <scope>NUCLEOTIDE SEQUENCE [LARGE SCALE GENOMIC DNA]</scope>
    <source>
        <strain evidence="9">SolTubOtavaFocal</strain>
        <tissue evidence="9">Leaves</tissue>
    </source>
</reference>
<dbReference type="Gene3D" id="3.30.420.10">
    <property type="entry name" value="Ribonuclease H-like superfamily/Ribonuclease H"/>
    <property type="match status" value="1"/>
</dbReference>
<dbReference type="Gene3D" id="3.10.10.10">
    <property type="entry name" value="HIV Type 1 Reverse Transcriptase, subunit A, domain 1"/>
    <property type="match status" value="1"/>
</dbReference>
<keyword evidence="4" id="KW-0378">Hydrolase</keyword>
<gene>
    <name evidence="9" type="ORF">KY290_028228</name>
</gene>
<name>A0ABQ7UHA3_SOLTU</name>
<evidence type="ECO:0000313" key="9">
    <source>
        <dbReference type="EMBL" id="KAH0748996.1"/>
    </source>
</evidence>
<dbReference type="Gene3D" id="2.40.70.10">
    <property type="entry name" value="Acid Proteases"/>
    <property type="match status" value="1"/>
</dbReference>
<dbReference type="InterPro" id="IPR041588">
    <property type="entry name" value="Integrase_H2C2"/>
</dbReference>
<dbReference type="Pfam" id="PF00078">
    <property type="entry name" value="RVT_1"/>
    <property type="match status" value="1"/>
</dbReference>
<evidence type="ECO:0000259" key="7">
    <source>
        <dbReference type="Pfam" id="PF17919"/>
    </source>
</evidence>
<accession>A0ABQ7UHA3</accession>
<keyword evidence="10" id="KW-1185">Reference proteome</keyword>
<evidence type="ECO:0000313" key="10">
    <source>
        <dbReference type="Proteomes" id="UP000826656"/>
    </source>
</evidence>
<dbReference type="Gene3D" id="3.30.70.270">
    <property type="match status" value="1"/>
</dbReference>
<dbReference type="EMBL" id="JAIVGD010000019">
    <property type="protein sequence ID" value="KAH0748996.1"/>
    <property type="molecule type" value="Genomic_DNA"/>
</dbReference>
<dbReference type="CDD" id="cd01647">
    <property type="entry name" value="RT_LTR"/>
    <property type="match status" value="1"/>
</dbReference>
<keyword evidence="2" id="KW-0548">Nucleotidyltransferase</keyword>
<dbReference type="Pfam" id="PF08284">
    <property type="entry name" value="RVP_2"/>
    <property type="match status" value="1"/>
</dbReference>
<dbReference type="InterPro" id="IPR000477">
    <property type="entry name" value="RT_dom"/>
</dbReference>
<dbReference type="Proteomes" id="UP000826656">
    <property type="component" value="Unassembled WGS sequence"/>
</dbReference>
<dbReference type="Pfam" id="PF17919">
    <property type="entry name" value="RT_RNaseH_2"/>
    <property type="match status" value="1"/>
</dbReference>
<evidence type="ECO:0000256" key="2">
    <source>
        <dbReference type="ARBA" id="ARBA00022695"/>
    </source>
</evidence>
<sequence length="610" mass="69447">MGARKEEIRMQEKAIEATQRKAQTVVHHGVTTGSFASHGSRRCGAKYQVGHRSIDAEVPKHSESLAQTVEIEIAEGVDIQEVVCFSALSGSCNEVNTILVSGVVKKRSLSVLIDSGSTHNFINEVIVQETDYQAVYSTPIRVTVVDGNYMYYSTSCPSFTWKIRGKTFKEDLKILKLGGAQILTPTKIIRPQDSIKPGTSPHSQSPFSSPTLLVKKKDGTWRFCVDYRVLNEITIKDKYLIPIIDDLLDDLQGSVIFSKVDLSAGYHQIRMKLEDVYKTAFRTHMGHYEFKVMPFGLTNAPITFQALMNQVFQSLLRKPLNELLKKDSFRWNKESDLALETLKLAIINTHVLALPDYTKEFVVETDASQYGIGAVLMQGDRPIAYFSKYSSGVLRKKGKLFIGGTGELRHEMITIFHDSPVGGHPCQLGTFRKLAYVFYWLGMRQMVNTYVAACEVCQRNKGEHVHYPGLLQPLPIPDQAWRHISMDFIGGLPKPNHWKQWLRLAEWWYNTNFHTGLQCTPFEALYGYCLPHLSLRPTIETTVPAAEDAIMRSQQMQQLLQDNLIKAQERMKLYFDLHRIERVFQEGDLVFMKLQPDIPKDVQARKYRDS</sequence>
<feature type="domain" description="Integrase zinc-binding" evidence="8">
    <location>
        <begin position="407"/>
        <end position="461"/>
    </location>
</feature>
<feature type="domain" description="Reverse transcriptase" evidence="6">
    <location>
        <begin position="214"/>
        <end position="318"/>
    </location>
</feature>